<evidence type="ECO:0000256" key="3">
    <source>
        <dbReference type="ARBA" id="ARBA00012756"/>
    </source>
</evidence>
<evidence type="ECO:0000256" key="4">
    <source>
        <dbReference type="ARBA" id="ARBA00022801"/>
    </source>
</evidence>
<gene>
    <name evidence="12" type="ORF">C8046_14510</name>
</gene>
<dbReference type="InterPro" id="IPR008979">
    <property type="entry name" value="Galactose-bd-like_sf"/>
</dbReference>
<dbReference type="InterPro" id="IPR036156">
    <property type="entry name" value="Beta-gal/glucu_dom_sf"/>
</dbReference>
<name>A0A2U1ZXG0_9MICO</name>
<dbReference type="SUPFAM" id="SSF49303">
    <property type="entry name" value="beta-Galactosidase/glucuronidase domain"/>
    <property type="match status" value="2"/>
</dbReference>
<accession>A0A2U1ZXG0</accession>
<dbReference type="PANTHER" id="PTHR46323:SF2">
    <property type="entry name" value="BETA-GALACTOSIDASE"/>
    <property type="match status" value="1"/>
</dbReference>
<evidence type="ECO:0000259" key="11">
    <source>
        <dbReference type="Pfam" id="PF16353"/>
    </source>
</evidence>
<feature type="domain" description="Beta-galactosidase" evidence="11">
    <location>
        <begin position="669"/>
        <end position="737"/>
    </location>
</feature>
<dbReference type="Gene3D" id="2.60.40.10">
    <property type="entry name" value="Immunoglobulins"/>
    <property type="match status" value="2"/>
</dbReference>
<evidence type="ECO:0000256" key="5">
    <source>
        <dbReference type="ARBA" id="ARBA00023295"/>
    </source>
</evidence>
<feature type="compositionally biased region" description="Low complexity" evidence="6">
    <location>
        <begin position="739"/>
        <end position="765"/>
    </location>
</feature>
<dbReference type="InterPro" id="IPR006102">
    <property type="entry name" value="Ig-like_GH2"/>
</dbReference>
<dbReference type="AlphaFoldDB" id="A0A2U1ZXG0"/>
<reference evidence="12 13" key="1">
    <citation type="submission" date="2018-03" db="EMBL/GenBank/DDBJ databases">
        <title>Genome assembly of novel Miniimonas species PCH200.</title>
        <authorList>
            <person name="Thakur V."/>
            <person name="Kumar V."/>
            <person name="Singh D."/>
        </authorList>
    </citation>
    <scope>NUCLEOTIDE SEQUENCE [LARGE SCALE GENOMIC DNA]</scope>
    <source>
        <strain evidence="12 13">PCH200</strain>
    </source>
</reference>
<dbReference type="SUPFAM" id="SSF49785">
    <property type="entry name" value="Galactose-binding domain-like"/>
    <property type="match status" value="1"/>
</dbReference>
<dbReference type="InterPro" id="IPR032312">
    <property type="entry name" value="LacZ_4"/>
</dbReference>
<keyword evidence="4" id="KW-0378">Hydrolase</keyword>
<feature type="domain" description="Glycosyl hydrolases family 2 sugar binding" evidence="10">
    <location>
        <begin position="77"/>
        <end position="255"/>
    </location>
</feature>
<feature type="compositionally biased region" description="Low complexity" evidence="6">
    <location>
        <begin position="785"/>
        <end position="810"/>
    </location>
</feature>
<dbReference type="Gene3D" id="2.60.120.260">
    <property type="entry name" value="Galactose-binding domain-like"/>
    <property type="match status" value="1"/>
</dbReference>
<dbReference type="EC" id="3.2.1.23" evidence="3"/>
<evidence type="ECO:0000256" key="7">
    <source>
        <dbReference type="SAM" id="SignalP"/>
    </source>
</evidence>
<keyword evidence="5" id="KW-0326">Glycosidase</keyword>
<dbReference type="InterPro" id="IPR050347">
    <property type="entry name" value="Bact_Beta-galactosidase"/>
</dbReference>
<feature type="signal peptide" evidence="7">
    <location>
        <begin position="1"/>
        <end position="26"/>
    </location>
</feature>
<dbReference type="SUPFAM" id="SSF51445">
    <property type="entry name" value="(Trans)glycosidases"/>
    <property type="match status" value="1"/>
</dbReference>
<dbReference type="Pfam" id="PF16353">
    <property type="entry name" value="LacZ_4"/>
    <property type="match status" value="1"/>
</dbReference>
<dbReference type="Pfam" id="PF02836">
    <property type="entry name" value="Glyco_hydro_2_C"/>
    <property type="match status" value="1"/>
</dbReference>
<evidence type="ECO:0000256" key="6">
    <source>
        <dbReference type="SAM" id="MobiDB-lite"/>
    </source>
</evidence>
<dbReference type="Gene3D" id="3.20.20.80">
    <property type="entry name" value="Glycosidases"/>
    <property type="match status" value="1"/>
</dbReference>
<evidence type="ECO:0000259" key="8">
    <source>
        <dbReference type="Pfam" id="PF00703"/>
    </source>
</evidence>
<proteinExistence type="inferred from homology"/>
<evidence type="ECO:0000256" key="1">
    <source>
        <dbReference type="ARBA" id="ARBA00001412"/>
    </source>
</evidence>
<evidence type="ECO:0000259" key="10">
    <source>
        <dbReference type="Pfam" id="PF02837"/>
    </source>
</evidence>
<dbReference type="InterPro" id="IPR006103">
    <property type="entry name" value="Glyco_hydro_2_cat"/>
</dbReference>
<dbReference type="GO" id="GO:0004565">
    <property type="term" value="F:beta-galactosidase activity"/>
    <property type="evidence" value="ECO:0007669"/>
    <property type="project" value="UniProtKB-EC"/>
</dbReference>
<evidence type="ECO:0000259" key="9">
    <source>
        <dbReference type="Pfam" id="PF02836"/>
    </source>
</evidence>
<evidence type="ECO:0000313" key="12">
    <source>
        <dbReference type="EMBL" id="PWD51677.1"/>
    </source>
</evidence>
<dbReference type="GO" id="GO:0009341">
    <property type="term" value="C:beta-galactosidase complex"/>
    <property type="evidence" value="ECO:0007669"/>
    <property type="project" value="TreeGrafter"/>
</dbReference>
<dbReference type="Pfam" id="PF00703">
    <property type="entry name" value="Glyco_hydro_2"/>
    <property type="match status" value="1"/>
</dbReference>
<dbReference type="Pfam" id="PF02837">
    <property type="entry name" value="Glyco_hydro_2_N"/>
    <property type="match status" value="1"/>
</dbReference>
<dbReference type="Proteomes" id="UP000245166">
    <property type="component" value="Unassembled WGS sequence"/>
</dbReference>
<keyword evidence="7" id="KW-0732">Signal</keyword>
<dbReference type="GO" id="GO:0005990">
    <property type="term" value="P:lactose catabolic process"/>
    <property type="evidence" value="ECO:0007669"/>
    <property type="project" value="TreeGrafter"/>
</dbReference>
<evidence type="ECO:0000313" key="13">
    <source>
        <dbReference type="Proteomes" id="UP000245166"/>
    </source>
</evidence>
<dbReference type="InterPro" id="IPR006101">
    <property type="entry name" value="Glyco_hydro_2"/>
</dbReference>
<comment type="similarity">
    <text evidence="2">Belongs to the glycosyl hydrolase 2 family.</text>
</comment>
<sequence length="861" mass="94446">MTRKVSILALAAAVAASLAVVPTAAADTFPVETNNWRGTPAVFEVNRLPATSRTVPLADLGSALGPVLEAEAASPWLTSLNGTWKFAWSPNPYATPEGFEAPSFDTSAWDEIEVPHNWQLDGFGAEDNGDIVYLNQRHPWQGYGRIAPPTVPVEHNSVGSYVRTFEVPAEWDGRRTILAFQGVKSALTVWVNGEEIGYSEDSYGPAEFDVTDALVDGTNTIAVEVLRWSDGSWLENQDQLDLSGIFRDVELYSVPQVHLEDHTVKVHLDDDYVDGELEIAAVVAQQDATAEADALRVRLFEDETAVLDTSLPLTFDADGVAEIALTEDVDSPALWTAEHPNLYTLVYEVLDGTDVVETISSRVGFREIEIIDGIQKLNGLTFDIKGVNRGEQHGDYGQAMPVEVIESDLVLMKQNNIDAVRTSHYPAHPALYHLADELGVYVMDEANLETHDMRPFPGNNAAWYDTVFDRFTTMYGRDKNHTSVLWWSMGNEVGSGTVFQDGAAWFKEVDPERLMHFQQDRALADIDGTFYPELDAVQRLADRGNGGKPWMMSEYSHAMGNSNGNLLEYWEIMDTAEWLQGGFIWEWSDQAVRVPKDGGFKALPIPEGTPESETYFSYAGDWGTYANDGFFSLDGIVNPDHTPHPAMDEIAAVYAPVAVAEQDLANGRVELRNEFMSTDLADVNLTWELRRDDVVVDDGTLEVQLAAGETAWVDLPVTEPADAPAGAEYWLDITVAAPRRCPGRPPATSTRSCSSTCRGASSAPPCSTPTPRPPRSWRPTPTSPSPATTSSSSSTRSPASSPRSSPTARSCCWRARRPTSGVPPPRTTCATPSPRAPRRGARRAATSRSRRSRSPRPRPAP</sequence>
<feature type="compositionally biased region" description="Pro residues" evidence="6">
    <location>
        <begin position="766"/>
        <end position="784"/>
    </location>
</feature>
<dbReference type="PRINTS" id="PR00132">
    <property type="entry name" value="GLHYDRLASE2"/>
</dbReference>
<protein>
    <recommendedName>
        <fullName evidence="3">beta-galactosidase</fullName>
        <ecNumber evidence="3">3.2.1.23</ecNumber>
    </recommendedName>
</protein>
<feature type="domain" description="Glycoside hydrolase family 2 catalytic" evidence="9">
    <location>
        <begin position="369"/>
        <end position="658"/>
    </location>
</feature>
<dbReference type="InterPro" id="IPR006104">
    <property type="entry name" value="Glyco_hydro_2_N"/>
</dbReference>
<comment type="catalytic activity">
    <reaction evidence="1">
        <text>Hydrolysis of terminal non-reducing beta-D-galactose residues in beta-D-galactosides.</text>
        <dbReference type="EC" id="3.2.1.23"/>
    </reaction>
</comment>
<dbReference type="OrthoDB" id="9762066at2"/>
<keyword evidence="13" id="KW-1185">Reference proteome</keyword>
<dbReference type="EMBL" id="PYHR01000002">
    <property type="protein sequence ID" value="PWD51677.1"/>
    <property type="molecule type" value="Genomic_DNA"/>
</dbReference>
<dbReference type="PANTHER" id="PTHR46323">
    <property type="entry name" value="BETA-GALACTOSIDASE"/>
    <property type="match status" value="1"/>
</dbReference>
<feature type="region of interest" description="Disordered" evidence="6">
    <location>
        <begin position="739"/>
        <end position="861"/>
    </location>
</feature>
<feature type="domain" description="Glycoside hydrolase family 2 immunoglobulin-like beta-sandwich" evidence="8">
    <location>
        <begin position="257"/>
        <end position="366"/>
    </location>
</feature>
<dbReference type="InterPro" id="IPR013783">
    <property type="entry name" value="Ig-like_fold"/>
</dbReference>
<comment type="caution">
    <text evidence="12">The sequence shown here is derived from an EMBL/GenBank/DDBJ whole genome shotgun (WGS) entry which is preliminary data.</text>
</comment>
<dbReference type="InterPro" id="IPR017853">
    <property type="entry name" value="GH"/>
</dbReference>
<organism evidence="12 13">
    <name type="scientific">Serinibacter arcticus</name>
    <dbReference type="NCBI Taxonomy" id="1655435"/>
    <lineage>
        <taxon>Bacteria</taxon>
        <taxon>Bacillati</taxon>
        <taxon>Actinomycetota</taxon>
        <taxon>Actinomycetes</taxon>
        <taxon>Micrococcales</taxon>
        <taxon>Beutenbergiaceae</taxon>
        <taxon>Serinibacter</taxon>
    </lineage>
</organism>
<feature type="compositionally biased region" description="Basic residues" evidence="6">
    <location>
        <begin position="848"/>
        <end position="861"/>
    </location>
</feature>
<evidence type="ECO:0000256" key="2">
    <source>
        <dbReference type="ARBA" id="ARBA00007401"/>
    </source>
</evidence>
<feature type="chain" id="PRO_5015643305" description="beta-galactosidase" evidence="7">
    <location>
        <begin position="27"/>
        <end position="861"/>
    </location>
</feature>